<feature type="domain" description="PPM-type phosphatase" evidence="4">
    <location>
        <begin position="407"/>
        <end position="451"/>
    </location>
</feature>
<keyword evidence="3" id="KW-0472">Membrane</keyword>
<keyword evidence="6" id="KW-1185">Reference proteome</keyword>
<evidence type="ECO:0000256" key="2">
    <source>
        <dbReference type="SAM" id="Coils"/>
    </source>
</evidence>
<dbReference type="PANTHER" id="PTHR43156:SF9">
    <property type="entry name" value="HAMP DOMAIN-CONTAINING PROTEIN"/>
    <property type="match status" value="1"/>
</dbReference>
<dbReference type="Gene3D" id="3.30.450.20">
    <property type="entry name" value="PAS domain"/>
    <property type="match status" value="1"/>
</dbReference>
<dbReference type="Pfam" id="PF07228">
    <property type="entry name" value="SpoIIE"/>
    <property type="match status" value="1"/>
</dbReference>
<dbReference type="OrthoDB" id="9763484at2"/>
<evidence type="ECO:0000259" key="4">
    <source>
        <dbReference type="Pfam" id="PF07228"/>
    </source>
</evidence>
<feature type="transmembrane region" description="Helical" evidence="3">
    <location>
        <begin position="20"/>
        <end position="39"/>
    </location>
</feature>
<evidence type="ECO:0000313" key="5">
    <source>
        <dbReference type="EMBL" id="SHK63015.1"/>
    </source>
</evidence>
<keyword evidence="3" id="KW-1133">Transmembrane helix</keyword>
<accession>A0A1M6U1A0</accession>
<keyword evidence="3" id="KW-0812">Transmembrane</keyword>
<feature type="transmembrane region" description="Helical" evidence="3">
    <location>
        <begin position="304"/>
        <end position="321"/>
    </location>
</feature>
<dbReference type="InterPro" id="IPR036457">
    <property type="entry name" value="PPM-type-like_dom_sf"/>
</dbReference>
<evidence type="ECO:0000313" key="6">
    <source>
        <dbReference type="Proteomes" id="UP000183997"/>
    </source>
</evidence>
<dbReference type="CDD" id="cd12912">
    <property type="entry name" value="PDC2_MCP_like"/>
    <property type="match status" value="1"/>
</dbReference>
<dbReference type="GO" id="GO:0016791">
    <property type="term" value="F:phosphatase activity"/>
    <property type="evidence" value="ECO:0007669"/>
    <property type="project" value="TreeGrafter"/>
</dbReference>
<dbReference type="PANTHER" id="PTHR43156">
    <property type="entry name" value="STAGE II SPORULATION PROTEIN E-RELATED"/>
    <property type="match status" value="1"/>
</dbReference>
<feature type="coiled-coil region" evidence="2">
    <location>
        <begin position="329"/>
        <end position="356"/>
    </location>
</feature>
<gene>
    <name evidence="5" type="ORF">SAMN02745123_02558</name>
</gene>
<dbReference type="EMBL" id="FRAR01000018">
    <property type="protein sequence ID" value="SHK63015.1"/>
    <property type="molecule type" value="Genomic_DNA"/>
</dbReference>
<protein>
    <submittedName>
        <fullName evidence="5">Stage II sporulation protein E (SpoIIE)</fullName>
    </submittedName>
</protein>
<dbReference type="Proteomes" id="UP000183997">
    <property type="component" value="Unassembled WGS sequence"/>
</dbReference>
<dbReference type="InterPro" id="IPR052016">
    <property type="entry name" value="Bact_Sigma-Reg"/>
</dbReference>
<name>A0A1M6U1A0_9FIRM</name>
<proteinExistence type="predicted"/>
<dbReference type="RefSeq" id="WP_084082408.1">
    <property type="nucleotide sequence ID" value="NZ_FRAR01000018.1"/>
</dbReference>
<keyword evidence="1" id="KW-0378">Hydrolase</keyword>
<dbReference type="AlphaFoldDB" id="A0A1M6U1A0"/>
<organism evidence="5 6">
    <name type="scientific">Desulforamulus aeronauticus DSM 10349</name>
    <dbReference type="NCBI Taxonomy" id="1121421"/>
    <lineage>
        <taxon>Bacteria</taxon>
        <taxon>Bacillati</taxon>
        <taxon>Bacillota</taxon>
        <taxon>Clostridia</taxon>
        <taxon>Eubacteriales</taxon>
        <taxon>Peptococcaceae</taxon>
        <taxon>Desulforamulus</taxon>
    </lineage>
</organism>
<evidence type="ECO:0000256" key="3">
    <source>
        <dbReference type="SAM" id="Phobius"/>
    </source>
</evidence>
<dbReference type="Gene3D" id="3.60.40.10">
    <property type="entry name" value="PPM-type phosphatase domain"/>
    <property type="match status" value="1"/>
</dbReference>
<dbReference type="InterPro" id="IPR001932">
    <property type="entry name" value="PPM-type_phosphatase-like_dom"/>
</dbReference>
<reference evidence="6" key="1">
    <citation type="submission" date="2016-11" db="EMBL/GenBank/DDBJ databases">
        <authorList>
            <person name="Varghese N."/>
            <person name="Submissions S."/>
        </authorList>
    </citation>
    <scope>NUCLEOTIDE SEQUENCE [LARGE SCALE GENOMIC DNA]</scope>
    <source>
        <strain evidence="6">DSM 10349</strain>
    </source>
</reference>
<evidence type="ECO:0000256" key="1">
    <source>
        <dbReference type="ARBA" id="ARBA00022801"/>
    </source>
</evidence>
<dbReference type="STRING" id="1121421.SAMN02745123_02558"/>
<sequence>MELNKYSLEPDSEVKKVTFFASIIIIFSILLVGLISYVITEKEVVYKLKNKDLATIADAISSKIDSRILRAKETALVLAQDPESMQWVASRENDQRVQRNVMQRISQLTNGMGYSNSFVVSALTGHYWDENGQLIDTMSPSDPDDQWFYDVLAAKQKVTMVIDYNEERKNTFVFVNALMGDVNHPLAVTGVGLSLEDISQHFETFKYGENSDLWLIDQKGNIYLSDDLSYNGKNVIDFLPKEVTKAFLAGIDQELSSTLEYKNNQGQLMDLISYPLASTDWTLLVQIPRNETVAFLQTIKINTLLASIITLISITLFFIFVSRKLANPYKKALQLNQQLEEQVANRTLELREKNQKLLDSIDYAKRIQESILPSQDKLNTLFKDYFLLWKPRDLVGGDFYWSKRFDKELLVAVGDCTGHGVPGALMTMVTISILNQIVDEQTKNDPAQIAKTKCLY</sequence>
<keyword evidence="2" id="KW-0175">Coiled coil</keyword>